<dbReference type="PANTHER" id="PTHR17490:SF16">
    <property type="entry name" value="THREONYLCARBAMOYL-AMP SYNTHASE"/>
    <property type="match status" value="1"/>
</dbReference>
<keyword evidence="7 13" id="KW-0819">tRNA processing</keyword>
<evidence type="ECO:0000313" key="16">
    <source>
        <dbReference type="EMBL" id="RDI46943.1"/>
    </source>
</evidence>
<dbReference type="NCBIfam" id="TIGR00057">
    <property type="entry name" value="L-threonylcarbamoyladenylate synthase"/>
    <property type="match status" value="1"/>
</dbReference>
<dbReference type="GO" id="GO:0003725">
    <property type="term" value="F:double-stranded RNA binding"/>
    <property type="evidence" value="ECO:0007669"/>
    <property type="project" value="UniProtKB-UniRule"/>
</dbReference>
<dbReference type="EMBL" id="QQAX01000004">
    <property type="protein sequence ID" value="RDI46943.1"/>
    <property type="molecule type" value="Genomic_DNA"/>
</dbReference>
<gene>
    <name evidence="16" type="ORF">C8D86_10466</name>
</gene>
<keyword evidence="17" id="KW-1185">Reference proteome</keyword>
<accession>A0A370GYL5</accession>
<dbReference type="RefSeq" id="WP_114833710.1">
    <property type="nucleotide sequence ID" value="NZ_LR699114.1"/>
</dbReference>
<evidence type="ECO:0000256" key="7">
    <source>
        <dbReference type="ARBA" id="ARBA00022694"/>
    </source>
</evidence>
<evidence type="ECO:0000256" key="3">
    <source>
        <dbReference type="ARBA" id="ARBA00012584"/>
    </source>
</evidence>
<feature type="binding site" evidence="14">
    <location>
        <position position="133"/>
    </location>
    <ligand>
        <name>ATP</name>
        <dbReference type="ChEBI" id="CHEBI:30616"/>
    </ligand>
</feature>
<dbReference type="Proteomes" id="UP000254720">
    <property type="component" value="Unassembled WGS sequence"/>
</dbReference>
<evidence type="ECO:0000256" key="6">
    <source>
        <dbReference type="ARBA" id="ARBA00022679"/>
    </source>
</evidence>
<dbReference type="InterPro" id="IPR006070">
    <property type="entry name" value="Sua5-like_dom"/>
</dbReference>
<evidence type="ECO:0000256" key="10">
    <source>
        <dbReference type="ARBA" id="ARBA00022840"/>
    </source>
</evidence>
<dbReference type="InterPro" id="IPR010923">
    <property type="entry name" value="T(6)A37_SUA5"/>
</dbReference>
<keyword evidence="9 13" id="KW-0547">Nucleotide-binding</keyword>
<dbReference type="InterPro" id="IPR017945">
    <property type="entry name" value="DHBP_synth_RibB-like_a/b_dom"/>
</dbReference>
<dbReference type="InterPro" id="IPR005145">
    <property type="entry name" value="Sua5_C"/>
</dbReference>
<comment type="subcellular location">
    <subcellularLocation>
        <location evidence="1 13">Cytoplasm</location>
    </subcellularLocation>
</comment>
<feature type="binding site" evidence="14">
    <location>
        <position position="57"/>
    </location>
    <ligand>
        <name>L-threonine</name>
        <dbReference type="ChEBI" id="CHEBI:57926"/>
    </ligand>
</feature>
<feature type="binding site" evidence="14">
    <location>
        <position position="185"/>
    </location>
    <ligand>
        <name>ATP</name>
        <dbReference type="ChEBI" id="CHEBI:30616"/>
    </ligand>
</feature>
<dbReference type="Gene3D" id="3.40.50.11030">
    <property type="entry name" value="Threonylcarbamoyl-AMP synthase, C-terminal domain"/>
    <property type="match status" value="1"/>
</dbReference>
<feature type="binding site" evidence="14">
    <location>
        <position position="171"/>
    </location>
    <ligand>
        <name>L-threonine</name>
        <dbReference type="ChEBI" id="CHEBI:57926"/>
    </ligand>
</feature>
<dbReference type="GO" id="GO:0061710">
    <property type="term" value="F:L-threonylcarbamoyladenylate synthase"/>
    <property type="evidence" value="ECO:0007669"/>
    <property type="project" value="UniProtKB-EC"/>
</dbReference>
<evidence type="ECO:0000256" key="13">
    <source>
        <dbReference type="PIRNR" id="PIRNR004930"/>
    </source>
</evidence>
<dbReference type="FunFam" id="3.90.870.10:FF:000009">
    <property type="entry name" value="Threonylcarbamoyl-AMP synthase, putative"/>
    <property type="match status" value="1"/>
</dbReference>
<evidence type="ECO:0000256" key="1">
    <source>
        <dbReference type="ARBA" id="ARBA00004496"/>
    </source>
</evidence>
<proteinExistence type="inferred from homology"/>
<dbReference type="PIRSF" id="PIRSF004930">
    <property type="entry name" value="Tln_factor_SUA5"/>
    <property type="match status" value="1"/>
</dbReference>
<dbReference type="EC" id="2.7.7.87" evidence="3 13"/>
<keyword evidence="10 13" id="KW-0067">ATP-binding</keyword>
<feature type="binding site" evidence="14">
    <location>
        <position position="131"/>
    </location>
    <ligand>
        <name>L-threonine</name>
        <dbReference type="ChEBI" id="CHEBI:57926"/>
    </ligand>
</feature>
<sequence length="322" mass="35357">MTTPEITKAVKLLREGRLVAIPTETVYGLGADATNESAVRKIFLAKERPHDHPLIVHIGNIEQLQDWAREIPPAAMKLARAFWPGPLTLILKKQPQVLDIVTAGQNTVGLRIPRHPVARELLEAFGGGIAAPSANRFTRISPTTAHAVAEELGGKVDLILDGGPCEVGLESTIIDMSGETPVILRPGAITAHAIAAELGLPDIASPYAQHETRAPGMHHLHYAPRTRTILIETENIPDMLLALDRDDFPAAFVVNSDVIMPQNDKIRCIKMPHEAAAYAHDLYHTLRKLDHQDFKWIIIETVPQGEAWDAIRDRLLKATGSR</sequence>
<dbReference type="SUPFAM" id="SSF55821">
    <property type="entry name" value="YrdC/RibB"/>
    <property type="match status" value="1"/>
</dbReference>
<dbReference type="InterPro" id="IPR050156">
    <property type="entry name" value="TC-AMP_synthase_SUA5"/>
</dbReference>
<evidence type="ECO:0000259" key="15">
    <source>
        <dbReference type="PROSITE" id="PS51163"/>
    </source>
</evidence>
<dbReference type="InterPro" id="IPR038385">
    <property type="entry name" value="Sua5/YwlC_C"/>
</dbReference>
<evidence type="ECO:0000256" key="5">
    <source>
        <dbReference type="ARBA" id="ARBA00022490"/>
    </source>
</evidence>
<keyword evidence="5 13" id="KW-0963">Cytoplasm</keyword>
<dbReference type="PANTHER" id="PTHR17490">
    <property type="entry name" value="SUA5"/>
    <property type="match status" value="1"/>
</dbReference>
<keyword evidence="8 13" id="KW-0548">Nucleotidyltransferase</keyword>
<evidence type="ECO:0000256" key="2">
    <source>
        <dbReference type="ARBA" id="ARBA00007663"/>
    </source>
</evidence>
<organism evidence="16 17">
    <name type="scientific">Aquicella lusitana</name>
    <dbReference type="NCBI Taxonomy" id="254246"/>
    <lineage>
        <taxon>Bacteria</taxon>
        <taxon>Pseudomonadati</taxon>
        <taxon>Pseudomonadota</taxon>
        <taxon>Gammaproteobacteria</taxon>
        <taxon>Legionellales</taxon>
        <taxon>Coxiellaceae</taxon>
        <taxon>Aquicella</taxon>
    </lineage>
</organism>
<comment type="function">
    <text evidence="13">Required for the formation of a threonylcarbamoyl group on adenosine at position 37 (t(6)A37) in tRNAs that read codons beginning with adenine.</text>
</comment>
<comment type="catalytic activity">
    <reaction evidence="12 13">
        <text>L-threonine + hydrogencarbonate + ATP = L-threonylcarbamoyladenylate + diphosphate + H2O</text>
        <dbReference type="Rhea" id="RHEA:36407"/>
        <dbReference type="ChEBI" id="CHEBI:15377"/>
        <dbReference type="ChEBI" id="CHEBI:17544"/>
        <dbReference type="ChEBI" id="CHEBI:30616"/>
        <dbReference type="ChEBI" id="CHEBI:33019"/>
        <dbReference type="ChEBI" id="CHEBI:57926"/>
        <dbReference type="ChEBI" id="CHEBI:73682"/>
        <dbReference type="EC" id="2.7.7.87"/>
    </reaction>
</comment>
<reference evidence="16 17" key="1">
    <citation type="submission" date="2018-07" db="EMBL/GenBank/DDBJ databases">
        <title>Genomic Encyclopedia of Type Strains, Phase IV (KMG-IV): sequencing the most valuable type-strain genomes for metagenomic binning, comparative biology and taxonomic classification.</title>
        <authorList>
            <person name="Goeker M."/>
        </authorList>
    </citation>
    <scope>NUCLEOTIDE SEQUENCE [LARGE SCALE GENOMIC DNA]</scope>
    <source>
        <strain evidence="16 17">DSM 16500</strain>
    </source>
</reference>
<dbReference type="PROSITE" id="PS51163">
    <property type="entry name" value="YRDC"/>
    <property type="match status" value="1"/>
</dbReference>
<dbReference type="AlphaFoldDB" id="A0A370GYL5"/>
<evidence type="ECO:0000256" key="14">
    <source>
        <dbReference type="PIRSR" id="PIRSR004930-1"/>
    </source>
</evidence>
<protein>
    <recommendedName>
        <fullName evidence="4 13">Threonylcarbamoyl-AMP synthase</fullName>
        <shortName evidence="13">TC-AMP synthase</shortName>
        <ecNumber evidence="3 13">2.7.7.87</ecNumber>
    </recommendedName>
    <alternativeName>
        <fullName evidence="11 13">L-threonylcarbamoyladenylate synthase</fullName>
    </alternativeName>
</protein>
<evidence type="ECO:0000313" key="17">
    <source>
        <dbReference type="Proteomes" id="UP000254720"/>
    </source>
</evidence>
<feature type="binding site" evidence="14">
    <location>
        <position position="141"/>
    </location>
    <ligand>
        <name>ATP</name>
        <dbReference type="ChEBI" id="CHEBI:30616"/>
    </ligand>
</feature>
<evidence type="ECO:0000256" key="11">
    <source>
        <dbReference type="ARBA" id="ARBA00029774"/>
    </source>
</evidence>
<dbReference type="GO" id="GO:0008033">
    <property type="term" value="P:tRNA processing"/>
    <property type="evidence" value="ECO:0007669"/>
    <property type="project" value="UniProtKB-KW"/>
</dbReference>
<dbReference type="Gene3D" id="3.90.870.10">
    <property type="entry name" value="DHBP synthase"/>
    <property type="match status" value="1"/>
</dbReference>
<feature type="domain" description="YrdC-like" evidence="15">
    <location>
        <begin position="3"/>
        <end position="189"/>
    </location>
</feature>
<feature type="binding site" evidence="14">
    <location>
        <position position="25"/>
    </location>
    <ligand>
        <name>L-threonine</name>
        <dbReference type="ChEBI" id="CHEBI:57926"/>
    </ligand>
</feature>
<feature type="binding site" evidence="14">
    <location>
        <position position="222"/>
    </location>
    <ligand>
        <name>ATP</name>
        <dbReference type="ChEBI" id="CHEBI:30616"/>
    </ligand>
</feature>
<dbReference type="Pfam" id="PF01300">
    <property type="entry name" value="Sua5_yciO_yrdC"/>
    <property type="match status" value="1"/>
</dbReference>
<comment type="similarity">
    <text evidence="2 13">Belongs to the SUA5 family.</text>
</comment>
<dbReference type="GO" id="GO:0005737">
    <property type="term" value="C:cytoplasm"/>
    <property type="evidence" value="ECO:0007669"/>
    <property type="project" value="UniProtKB-SubCell"/>
</dbReference>
<keyword evidence="6 13" id="KW-0808">Transferase</keyword>
<evidence type="ECO:0000256" key="9">
    <source>
        <dbReference type="ARBA" id="ARBA00022741"/>
    </source>
</evidence>
<feature type="binding site" evidence="14">
    <location>
        <position position="107"/>
    </location>
    <ligand>
        <name>ATP</name>
        <dbReference type="ChEBI" id="CHEBI:30616"/>
    </ligand>
</feature>
<dbReference type="OrthoDB" id="9814580at2"/>
<dbReference type="GO" id="GO:0006450">
    <property type="term" value="P:regulation of translational fidelity"/>
    <property type="evidence" value="ECO:0007669"/>
    <property type="project" value="TreeGrafter"/>
</dbReference>
<dbReference type="Pfam" id="PF03481">
    <property type="entry name" value="Sua5_C"/>
    <property type="match status" value="1"/>
</dbReference>
<evidence type="ECO:0000256" key="8">
    <source>
        <dbReference type="ARBA" id="ARBA00022695"/>
    </source>
</evidence>
<name>A0A370GYL5_9COXI</name>
<dbReference type="GO" id="GO:0000049">
    <property type="term" value="F:tRNA binding"/>
    <property type="evidence" value="ECO:0007669"/>
    <property type="project" value="TreeGrafter"/>
</dbReference>
<feature type="binding site" evidence="14">
    <location>
        <position position="111"/>
    </location>
    <ligand>
        <name>L-threonine</name>
        <dbReference type="ChEBI" id="CHEBI:57926"/>
    </ligand>
</feature>
<feature type="binding site" evidence="14">
    <location>
        <position position="48"/>
    </location>
    <ligand>
        <name>ATP</name>
        <dbReference type="ChEBI" id="CHEBI:30616"/>
    </ligand>
</feature>
<dbReference type="GO" id="GO:0005524">
    <property type="term" value="F:ATP binding"/>
    <property type="evidence" value="ECO:0007669"/>
    <property type="project" value="UniProtKB-UniRule"/>
</dbReference>
<evidence type="ECO:0000256" key="12">
    <source>
        <dbReference type="ARBA" id="ARBA00048366"/>
    </source>
</evidence>
<evidence type="ECO:0000256" key="4">
    <source>
        <dbReference type="ARBA" id="ARBA00015492"/>
    </source>
</evidence>
<comment type="caution">
    <text evidence="16">The sequence shown here is derived from an EMBL/GenBank/DDBJ whole genome shotgun (WGS) entry which is preliminary data.</text>
</comment>